<feature type="compositionally biased region" description="Pro residues" evidence="1">
    <location>
        <begin position="39"/>
        <end position="48"/>
    </location>
</feature>
<evidence type="ECO:0000313" key="3">
    <source>
        <dbReference type="EMBL" id="KAG6417530.1"/>
    </source>
</evidence>
<feature type="domain" description="DUF7086" evidence="2">
    <location>
        <begin position="348"/>
        <end position="481"/>
    </location>
</feature>
<evidence type="ECO:0000256" key="1">
    <source>
        <dbReference type="SAM" id="MobiDB-lite"/>
    </source>
</evidence>
<dbReference type="EMBL" id="PNBA02000007">
    <property type="protein sequence ID" value="KAG6417530.1"/>
    <property type="molecule type" value="Genomic_DNA"/>
</dbReference>
<evidence type="ECO:0000259" key="2">
    <source>
        <dbReference type="Pfam" id="PF23324"/>
    </source>
</evidence>
<dbReference type="PANTHER" id="PTHR34272">
    <property type="entry name" value="EXPRESSED PROTEIN"/>
    <property type="match status" value="1"/>
</dbReference>
<proteinExistence type="predicted"/>
<organism evidence="3">
    <name type="scientific">Salvia splendens</name>
    <name type="common">Scarlet sage</name>
    <dbReference type="NCBI Taxonomy" id="180675"/>
    <lineage>
        <taxon>Eukaryota</taxon>
        <taxon>Viridiplantae</taxon>
        <taxon>Streptophyta</taxon>
        <taxon>Embryophyta</taxon>
        <taxon>Tracheophyta</taxon>
        <taxon>Spermatophyta</taxon>
        <taxon>Magnoliopsida</taxon>
        <taxon>eudicotyledons</taxon>
        <taxon>Gunneridae</taxon>
        <taxon>Pentapetalae</taxon>
        <taxon>asterids</taxon>
        <taxon>lamiids</taxon>
        <taxon>Lamiales</taxon>
        <taxon>Lamiaceae</taxon>
        <taxon>Nepetoideae</taxon>
        <taxon>Mentheae</taxon>
        <taxon>Salviinae</taxon>
        <taxon>Salvia</taxon>
        <taxon>Salvia subgen. Calosphace</taxon>
        <taxon>core Calosphace</taxon>
    </lineage>
</organism>
<dbReference type="InterPro" id="IPR055513">
    <property type="entry name" value="DUF7086"/>
</dbReference>
<accession>A0A8X8XSW3</accession>
<feature type="region of interest" description="Disordered" evidence="1">
    <location>
        <begin position="35"/>
        <end position="85"/>
    </location>
</feature>
<feature type="compositionally biased region" description="Basic residues" evidence="1">
    <location>
        <begin position="59"/>
        <end position="69"/>
    </location>
</feature>
<name>A0A8X8XSW3_SALSN</name>
<keyword evidence="4" id="KW-1185">Reference proteome</keyword>
<feature type="region of interest" description="Disordered" evidence="1">
    <location>
        <begin position="284"/>
        <end position="335"/>
    </location>
</feature>
<comment type="caution">
    <text evidence="3">The sequence shown here is derived from an EMBL/GenBank/DDBJ whole genome shotgun (WGS) entry which is preliminary data.</text>
</comment>
<dbReference type="AlphaFoldDB" id="A0A8X8XSW3"/>
<sequence>MDCTSNRKRKQSDIENGEFLALSLSAASAKAMAFSGANLPPPPPPPSVVMPAADPPATTHHHRRLRRNPSRAPLEGKNPVIPPPYPWAGTGRATVRSLNYLRAQGIKAICGDVECRKCEKKFSMEFGLEERFAEISTFVAENQALMRHRAPNEWKNPELPRCDFCNQEGSVKPVISQKKRSINWLFLLLGKMLGCCTLEQLKYFCKHTKNHRTGAKDRVLFLTYLSLCKQMDPSGPYDVVNIGGSVAEIIGYSTIQKAKQTDIENGEFLALSLSDASALASANLLPPLSPSPPPSQPAVLPATEPPAATNHRSGIRRNPARAPMERKEPLIPPPYPWAGTSRAKVRSLNYLRERGITAIRGEVECKKCEEKFSVEFDLEERFAEISAFVVENQVQLRHRAPREWMNPELNRCDFCNREGCVKPVISAKKRSINWMFLLLGKMLGCCSLEQLKYFCKHTENHRTGAKDRVLFLTYLSLCKQMDSSGPYNVV</sequence>
<gene>
    <name evidence="3" type="ORF">SASPL_119713</name>
</gene>
<dbReference type="Proteomes" id="UP000298416">
    <property type="component" value="Unassembled WGS sequence"/>
</dbReference>
<evidence type="ECO:0000313" key="4">
    <source>
        <dbReference type="Proteomes" id="UP000298416"/>
    </source>
</evidence>
<dbReference type="Pfam" id="PF23324">
    <property type="entry name" value="DUF7086"/>
    <property type="match status" value="2"/>
</dbReference>
<reference evidence="3" key="1">
    <citation type="submission" date="2018-01" db="EMBL/GenBank/DDBJ databases">
        <authorList>
            <person name="Mao J.F."/>
        </authorList>
    </citation>
    <scope>NUCLEOTIDE SEQUENCE</scope>
    <source>
        <strain evidence="3">Huo1</strain>
        <tissue evidence="3">Leaf</tissue>
    </source>
</reference>
<feature type="domain" description="DUF7086" evidence="2">
    <location>
        <begin position="98"/>
        <end position="231"/>
    </location>
</feature>
<feature type="compositionally biased region" description="Pro residues" evidence="1">
    <location>
        <begin position="287"/>
        <end position="296"/>
    </location>
</feature>
<reference evidence="3" key="2">
    <citation type="submission" date="2020-08" db="EMBL/GenBank/DDBJ databases">
        <title>Plant Genome Project.</title>
        <authorList>
            <person name="Zhang R.-G."/>
        </authorList>
    </citation>
    <scope>NUCLEOTIDE SEQUENCE</scope>
    <source>
        <strain evidence="3">Huo1</strain>
        <tissue evidence="3">Leaf</tissue>
    </source>
</reference>
<dbReference type="PANTHER" id="PTHR34272:SF1">
    <property type="entry name" value="EXPRESSED PROTEIN"/>
    <property type="match status" value="1"/>
</dbReference>
<protein>
    <recommendedName>
        <fullName evidence="2">DUF7086 domain-containing protein</fullName>
    </recommendedName>
</protein>